<sequence>MIQTIPVSCNKDCGGDCPLLAHIHDGTLIKVTNNPAGMPYMKGCARGLMIREVLESPDRLLNPLIRTGERGEGKFREVGWDEGVAYVAQNISEIIMKFGAESIMRLGGSGSCRGALHNTGLLTARFLSLLGAYTETSGNYSSAAESFALSYIFGTKYYGIDPATLLHSQCVILWGANILDTVFGCEFPQYLREVKKQGIPIIVIDPRRTRTVEQLATRWIHVLPGTDAVLMAAVLYALLAADAVDRKFLDRYTSGFHEVEAYILGQDDGIPKTPEWAEAICHTPAHDILALAEMYGRHRPAALIPGLSIQRTVGGEESARMAVVLQAATGNIGVPGGSSGGNIWGRLPNPRCGSIDPLSTKERPAVAVYQWPDAVLEGRSGGFPSEIRLLYNVGGNFLSQGSDIRKNIRAFSKVDFVVSHDAFMTPTCQWSDVIFPVTTFLERADIIFPAGNYLLFSHQALQPPPNVKDDYEIFRLLSSALGCEERFSEGKSASQWIDDFLAESEIEDIPAFRECGIYMGDDQQRIGLAEFFRDPGAHPLSTPSGRIELAASTYAETGFPAVPKARPFQPSAKYPLCLITPHARFRVNSQNSNIEWFQKREVQELWMNPDDACKRGISPGDRVCIESAAGSMEIQAKITDYIMPGVVCLSQGQWPKLTIDDVDRAGSANILTSSEPTLPSKGSRTHSVGVTVRPL</sequence>
<proteinExistence type="inferred from homology"/>
<dbReference type="Gene3D" id="3.40.50.740">
    <property type="match status" value="1"/>
</dbReference>
<evidence type="ECO:0000259" key="8">
    <source>
        <dbReference type="Pfam" id="PF01568"/>
    </source>
</evidence>
<feature type="domain" description="Molybdopterin dinucleotide-binding" evidence="8">
    <location>
        <begin position="576"/>
        <end position="682"/>
    </location>
</feature>
<dbReference type="GO" id="GO:0009055">
    <property type="term" value="F:electron transfer activity"/>
    <property type="evidence" value="ECO:0007669"/>
    <property type="project" value="TreeGrafter"/>
</dbReference>
<feature type="compositionally biased region" description="Polar residues" evidence="6">
    <location>
        <begin position="673"/>
        <end position="688"/>
    </location>
</feature>
<dbReference type="InterPro" id="IPR050612">
    <property type="entry name" value="Prok_Mopterin_Oxidored"/>
</dbReference>
<dbReference type="GO" id="GO:0016491">
    <property type="term" value="F:oxidoreductase activity"/>
    <property type="evidence" value="ECO:0007669"/>
    <property type="project" value="UniProtKB-KW"/>
</dbReference>
<gene>
    <name evidence="9" type="ORF">CSB45_12730</name>
</gene>
<evidence type="ECO:0000313" key="9">
    <source>
        <dbReference type="EMBL" id="PID56096.1"/>
    </source>
</evidence>
<keyword evidence="3" id="KW-0500">Molybdenum</keyword>
<dbReference type="PANTHER" id="PTHR43742:SF10">
    <property type="entry name" value="TRIMETHYLAMINE-N-OXIDE REDUCTASE 2"/>
    <property type="match status" value="1"/>
</dbReference>
<evidence type="ECO:0000259" key="7">
    <source>
        <dbReference type="Pfam" id="PF00384"/>
    </source>
</evidence>
<feature type="domain" description="Molybdopterin oxidoreductase" evidence="7">
    <location>
        <begin position="59"/>
        <end position="479"/>
    </location>
</feature>
<dbReference type="Gene3D" id="2.40.40.20">
    <property type="match status" value="1"/>
</dbReference>
<dbReference type="GO" id="GO:0030288">
    <property type="term" value="C:outer membrane-bounded periplasmic space"/>
    <property type="evidence" value="ECO:0007669"/>
    <property type="project" value="TreeGrafter"/>
</dbReference>
<dbReference type="InterPro" id="IPR009010">
    <property type="entry name" value="Asp_de-COase-like_dom_sf"/>
</dbReference>
<feature type="region of interest" description="Disordered" evidence="6">
    <location>
        <begin position="673"/>
        <end position="695"/>
    </location>
</feature>
<dbReference type="SUPFAM" id="SSF50692">
    <property type="entry name" value="ADC-like"/>
    <property type="match status" value="1"/>
</dbReference>
<keyword evidence="5" id="KW-0560">Oxidoreductase</keyword>
<dbReference type="AlphaFoldDB" id="A0A2G6E1Y5"/>
<name>A0A2G6E1Y5_9BACT</name>
<dbReference type="Gene3D" id="3.40.228.10">
    <property type="entry name" value="Dimethylsulfoxide Reductase, domain 2"/>
    <property type="match status" value="1"/>
</dbReference>
<comment type="caution">
    <text evidence="9">The sequence shown here is derived from an EMBL/GenBank/DDBJ whole genome shotgun (WGS) entry which is preliminary data.</text>
</comment>
<reference evidence="9 10" key="1">
    <citation type="submission" date="2017-10" db="EMBL/GenBank/DDBJ databases">
        <title>Novel microbial diversity and functional potential in the marine mammal oral microbiome.</title>
        <authorList>
            <person name="Dudek N.K."/>
            <person name="Sun C.L."/>
            <person name="Burstein D."/>
            <person name="Kantor R.S."/>
            <person name="Aliaga Goltsman D.S."/>
            <person name="Bik E.M."/>
            <person name="Thomas B.C."/>
            <person name="Banfield J.F."/>
            <person name="Relman D.A."/>
        </authorList>
    </citation>
    <scope>NUCLEOTIDE SEQUENCE [LARGE SCALE GENOMIC DNA]</scope>
    <source>
        <strain evidence="9">DOLZORAL124_49_17</strain>
    </source>
</reference>
<dbReference type="Proteomes" id="UP000229740">
    <property type="component" value="Unassembled WGS sequence"/>
</dbReference>
<comment type="cofactor">
    <cofactor evidence="1">
        <name>Mo-bis(molybdopterin guanine dinucleotide)</name>
        <dbReference type="ChEBI" id="CHEBI:60539"/>
    </cofactor>
</comment>
<accession>A0A2G6E1Y5</accession>
<dbReference type="Pfam" id="PF00384">
    <property type="entry name" value="Molybdopterin"/>
    <property type="match status" value="1"/>
</dbReference>
<dbReference type="GO" id="GO:0030151">
    <property type="term" value="F:molybdenum ion binding"/>
    <property type="evidence" value="ECO:0007669"/>
    <property type="project" value="TreeGrafter"/>
</dbReference>
<evidence type="ECO:0000256" key="6">
    <source>
        <dbReference type="SAM" id="MobiDB-lite"/>
    </source>
</evidence>
<dbReference type="Pfam" id="PF01568">
    <property type="entry name" value="Molydop_binding"/>
    <property type="match status" value="1"/>
</dbReference>
<evidence type="ECO:0000256" key="5">
    <source>
        <dbReference type="ARBA" id="ARBA00023002"/>
    </source>
</evidence>
<dbReference type="PANTHER" id="PTHR43742">
    <property type="entry name" value="TRIMETHYLAMINE-N-OXIDE REDUCTASE"/>
    <property type="match status" value="1"/>
</dbReference>
<dbReference type="InterPro" id="IPR006656">
    <property type="entry name" value="Mopterin_OxRdtase"/>
</dbReference>
<evidence type="ECO:0000256" key="3">
    <source>
        <dbReference type="ARBA" id="ARBA00022505"/>
    </source>
</evidence>
<dbReference type="GO" id="GO:0043546">
    <property type="term" value="F:molybdopterin cofactor binding"/>
    <property type="evidence" value="ECO:0007669"/>
    <property type="project" value="InterPro"/>
</dbReference>
<evidence type="ECO:0000256" key="4">
    <source>
        <dbReference type="ARBA" id="ARBA00022723"/>
    </source>
</evidence>
<keyword evidence="4" id="KW-0479">Metal-binding</keyword>
<dbReference type="EMBL" id="PDPS01000038">
    <property type="protein sequence ID" value="PID56096.1"/>
    <property type="molecule type" value="Genomic_DNA"/>
</dbReference>
<dbReference type="SUPFAM" id="SSF53706">
    <property type="entry name" value="Formate dehydrogenase/DMSO reductase, domains 1-3"/>
    <property type="match status" value="1"/>
</dbReference>
<dbReference type="Gene3D" id="2.20.25.90">
    <property type="entry name" value="ADC-like domains"/>
    <property type="match status" value="1"/>
</dbReference>
<evidence type="ECO:0000313" key="10">
    <source>
        <dbReference type="Proteomes" id="UP000229740"/>
    </source>
</evidence>
<organism evidence="9 10">
    <name type="scientific">candidate division KSB3 bacterium</name>
    <dbReference type="NCBI Taxonomy" id="2044937"/>
    <lineage>
        <taxon>Bacteria</taxon>
        <taxon>candidate division KSB3</taxon>
    </lineage>
</organism>
<protein>
    <submittedName>
        <fullName evidence="9">Molybdopterin oxidoreductase</fullName>
    </submittedName>
</protein>
<dbReference type="Gene3D" id="3.30.2070.10">
    <property type="entry name" value="Formate dehydrogenase/DMSO reductase"/>
    <property type="match status" value="1"/>
</dbReference>
<evidence type="ECO:0000256" key="1">
    <source>
        <dbReference type="ARBA" id="ARBA00001942"/>
    </source>
</evidence>
<comment type="similarity">
    <text evidence="2">Belongs to the prokaryotic molybdopterin-containing oxidoreductase family.</text>
</comment>
<dbReference type="GO" id="GO:0009061">
    <property type="term" value="P:anaerobic respiration"/>
    <property type="evidence" value="ECO:0007669"/>
    <property type="project" value="TreeGrafter"/>
</dbReference>
<evidence type="ECO:0000256" key="2">
    <source>
        <dbReference type="ARBA" id="ARBA00010312"/>
    </source>
</evidence>
<dbReference type="InterPro" id="IPR006657">
    <property type="entry name" value="MoPterin_dinucl-bd_dom"/>
</dbReference>